<protein>
    <recommendedName>
        <fullName evidence="10">Glycerol-3-phosphate acyltransferase</fullName>
    </recommendedName>
    <alternativeName>
        <fullName evidence="10">Acyl-PO4 G3P acyltransferase</fullName>
    </alternativeName>
    <alternativeName>
        <fullName evidence="10">Acyl-phosphate--glycerol-3-phosphate acyltransferase</fullName>
    </alternativeName>
    <alternativeName>
        <fullName evidence="10">G3P acyltransferase</fullName>
        <shortName evidence="10">GPAT</shortName>
        <ecNumber evidence="10">2.3.1.275</ecNumber>
    </alternativeName>
    <alternativeName>
        <fullName evidence="10">Lysophosphatidic acid synthase</fullName>
        <shortName evidence="10">LPA synthase</shortName>
    </alternativeName>
</protein>
<evidence type="ECO:0000256" key="7">
    <source>
        <dbReference type="ARBA" id="ARBA00023136"/>
    </source>
</evidence>
<sequence>MEYACEPLLCAACALTGYLCGNLQTAILISKRYYHDDVRDHGSGNAGSTNMVRVFGIKPGALTFAGDFLKAVAAVLLGRLIMGTLGGYIGGLFVVLGHCFPALAGFRGGKGVASSLAVAWMVFPLGAAATSVTAALLLLLTKRISICSLAGVLVFVVMTVLLRRTDVALVVLAAALFTLIYVRHIDNIRRLLRGEEKQILN</sequence>
<keyword evidence="11" id="KW-0012">Acyltransferase</keyword>
<evidence type="ECO:0000256" key="1">
    <source>
        <dbReference type="ARBA" id="ARBA00022475"/>
    </source>
</evidence>
<keyword evidence="4 10" id="KW-0812">Transmembrane</keyword>
<dbReference type="PANTHER" id="PTHR30309:SF0">
    <property type="entry name" value="GLYCEROL-3-PHOSPHATE ACYLTRANSFERASE-RELATED"/>
    <property type="match status" value="1"/>
</dbReference>
<dbReference type="EMBL" id="DVNZ01000201">
    <property type="protein sequence ID" value="HIU94770.1"/>
    <property type="molecule type" value="Genomic_DNA"/>
</dbReference>
<keyword evidence="3 10" id="KW-0808">Transferase</keyword>
<reference evidence="11" key="2">
    <citation type="journal article" date="2021" name="PeerJ">
        <title>Extensive microbial diversity within the chicken gut microbiome revealed by metagenomics and culture.</title>
        <authorList>
            <person name="Gilroy R."/>
            <person name="Ravi A."/>
            <person name="Getino M."/>
            <person name="Pursley I."/>
            <person name="Horton D.L."/>
            <person name="Alikhan N.F."/>
            <person name="Baker D."/>
            <person name="Gharbi K."/>
            <person name="Hall N."/>
            <person name="Watson M."/>
            <person name="Adriaenssens E.M."/>
            <person name="Foster-Nyarko E."/>
            <person name="Jarju S."/>
            <person name="Secka A."/>
            <person name="Antonio M."/>
            <person name="Oren A."/>
            <person name="Chaudhuri R.R."/>
            <person name="La Ragione R."/>
            <person name="Hildebrand F."/>
            <person name="Pallen M.J."/>
        </authorList>
    </citation>
    <scope>NUCLEOTIDE SEQUENCE</scope>
    <source>
        <strain evidence="11">ChiGjej2B2-16831</strain>
    </source>
</reference>
<comment type="similarity">
    <text evidence="10">Belongs to the PlsY family.</text>
</comment>
<evidence type="ECO:0000256" key="9">
    <source>
        <dbReference type="ARBA" id="ARBA00023264"/>
    </source>
</evidence>
<feature type="transmembrane region" description="Helical" evidence="10">
    <location>
        <begin position="118"/>
        <end position="139"/>
    </location>
</feature>
<reference evidence="11" key="1">
    <citation type="submission" date="2020-10" db="EMBL/GenBank/DDBJ databases">
        <authorList>
            <person name="Gilroy R."/>
        </authorList>
    </citation>
    <scope>NUCLEOTIDE SEQUENCE</scope>
    <source>
        <strain evidence="11">ChiGjej2B2-16831</strain>
    </source>
</reference>
<comment type="caution">
    <text evidence="11">The sequence shown here is derived from an EMBL/GenBank/DDBJ whole genome shotgun (WGS) entry which is preliminary data.</text>
</comment>
<keyword evidence="1 10" id="KW-1003">Cell membrane</keyword>
<dbReference type="Proteomes" id="UP000824128">
    <property type="component" value="Unassembled WGS sequence"/>
</dbReference>
<keyword evidence="8 10" id="KW-0594">Phospholipid biosynthesis</keyword>
<keyword evidence="5 10" id="KW-1133">Transmembrane helix</keyword>
<evidence type="ECO:0000256" key="4">
    <source>
        <dbReference type="ARBA" id="ARBA00022692"/>
    </source>
</evidence>
<dbReference type="GO" id="GO:0005886">
    <property type="term" value="C:plasma membrane"/>
    <property type="evidence" value="ECO:0007669"/>
    <property type="project" value="UniProtKB-SubCell"/>
</dbReference>
<comment type="subunit">
    <text evidence="10">Probably interacts with PlsX.</text>
</comment>
<feature type="transmembrane region" description="Helical" evidence="10">
    <location>
        <begin position="146"/>
        <end position="162"/>
    </location>
</feature>
<dbReference type="GO" id="GO:0043772">
    <property type="term" value="F:acyl-phosphate glycerol-3-phosphate acyltransferase activity"/>
    <property type="evidence" value="ECO:0007669"/>
    <property type="project" value="UniProtKB-UniRule"/>
</dbReference>
<evidence type="ECO:0000256" key="6">
    <source>
        <dbReference type="ARBA" id="ARBA00023098"/>
    </source>
</evidence>
<dbReference type="Pfam" id="PF02660">
    <property type="entry name" value="G3P_acyltransf"/>
    <property type="match status" value="1"/>
</dbReference>
<dbReference type="InterPro" id="IPR003811">
    <property type="entry name" value="G3P_acylTferase_PlsY"/>
</dbReference>
<dbReference type="EC" id="2.3.1.275" evidence="10"/>
<keyword evidence="7 10" id="KW-0472">Membrane</keyword>
<evidence type="ECO:0000256" key="3">
    <source>
        <dbReference type="ARBA" id="ARBA00022679"/>
    </source>
</evidence>
<feature type="transmembrane region" description="Helical" evidence="10">
    <location>
        <begin position="85"/>
        <end position="106"/>
    </location>
</feature>
<comment type="function">
    <text evidence="10">Catalyzes the transfer of an acyl group from acyl-phosphate (acyl-PO(4)) to glycerol-3-phosphate (G3P) to form lysophosphatidic acid (LPA). This enzyme utilizes acyl-phosphate as fatty acyl donor, but not acyl-CoA or acyl-ACP.</text>
</comment>
<feature type="transmembrane region" description="Helical" evidence="10">
    <location>
        <begin position="168"/>
        <end position="185"/>
    </location>
</feature>
<evidence type="ECO:0000256" key="10">
    <source>
        <dbReference type="HAMAP-Rule" id="MF_01043"/>
    </source>
</evidence>
<comment type="catalytic activity">
    <reaction evidence="10">
        <text>an acyl phosphate + sn-glycerol 3-phosphate = a 1-acyl-sn-glycero-3-phosphate + phosphate</text>
        <dbReference type="Rhea" id="RHEA:34075"/>
        <dbReference type="ChEBI" id="CHEBI:43474"/>
        <dbReference type="ChEBI" id="CHEBI:57597"/>
        <dbReference type="ChEBI" id="CHEBI:57970"/>
        <dbReference type="ChEBI" id="CHEBI:59918"/>
        <dbReference type="EC" id="2.3.1.275"/>
    </reaction>
</comment>
<proteinExistence type="inferred from homology"/>
<accession>A0A9D1N470</accession>
<dbReference type="AlphaFoldDB" id="A0A9D1N470"/>
<evidence type="ECO:0000313" key="11">
    <source>
        <dbReference type="EMBL" id="HIU94770.1"/>
    </source>
</evidence>
<keyword evidence="6 10" id="KW-0443">Lipid metabolism</keyword>
<keyword evidence="9 10" id="KW-1208">Phospholipid metabolism</keyword>
<evidence type="ECO:0000313" key="12">
    <source>
        <dbReference type="Proteomes" id="UP000824128"/>
    </source>
</evidence>
<dbReference type="HAMAP" id="MF_01043">
    <property type="entry name" value="PlsY"/>
    <property type="match status" value="1"/>
</dbReference>
<evidence type="ECO:0000256" key="8">
    <source>
        <dbReference type="ARBA" id="ARBA00023209"/>
    </source>
</evidence>
<evidence type="ECO:0000256" key="2">
    <source>
        <dbReference type="ARBA" id="ARBA00022516"/>
    </source>
</evidence>
<comment type="pathway">
    <text evidence="10">Lipid metabolism; phospholipid metabolism.</text>
</comment>
<evidence type="ECO:0000256" key="5">
    <source>
        <dbReference type="ARBA" id="ARBA00022989"/>
    </source>
</evidence>
<name>A0A9D1N470_9FIRM</name>
<gene>
    <name evidence="10" type="primary">plsY</name>
    <name evidence="11" type="ORF">IAD24_06375</name>
</gene>
<dbReference type="GO" id="GO:0008654">
    <property type="term" value="P:phospholipid biosynthetic process"/>
    <property type="evidence" value="ECO:0007669"/>
    <property type="project" value="UniProtKB-UniRule"/>
</dbReference>
<organism evidence="11 12">
    <name type="scientific">Candidatus Aphodomorpha intestinavium</name>
    <dbReference type="NCBI Taxonomy" id="2840672"/>
    <lineage>
        <taxon>Bacteria</taxon>
        <taxon>Bacillati</taxon>
        <taxon>Bacillota</taxon>
        <taxon>Clostridia</taxon>
        <taxon>Eubacteriales</taxon>
        <taxon>Candidatus Aphodomorpha</taxon>
    </lineage>
</organism>
<keyword evidence="2 10" id="KW-0444">Lipid biosynthesis</keyword>
<comment type="subcellular location">
    <subcellularLocation>
        <location evidence="10">Cell membrane</location>
        <topology evidence="10">Multi-pass membrane protein</topology>
    </subcellularLocation>
</comment>
<dbReference type="SMART" id="SM01207">
    <property type="entry name" value="G3P_acyltransf"/>
    <property type="match status" value="1"/>
</dbReference>
<dbReference type="PANTHER" id="PTHR30309">
    <property type="entry name" value="INNER MEMBRANE PROTEIN YGIH"/>
    <property type="match status" value="1"/>
</dbReference>